<keyword evidence="3" id="KW-1185">Reference proteome</keyword>
<feature type="region of interest" description="Disordered" evidence="1">
    <location>
        <begin position="1"/>
        <end position="27"/>
    </location>
</feature>
<feature type="non-terminal residue" evidence="2">
    <location>
        <position position="87"/>
    </location>
</feature>
<dbReference type="Proteomes" id="UP001432322">
    <property type="component" value="Unassembled WGS sequence"/>
</dbReference>
<dbReference type="EMBL" id="BTSY01000004">
    <property type="protein sequence ID" value="GMT22171.1"/>
    <property type="molecule type" value="Genomic_DNA"/>
</dbReference>
<name>A0AAV5VRH2_9BILA</name>
<proteinExistence type="predicted"/>
<dbReference type="AlphaFoldDB" id="A0AAV5VRH2"/>
<reference evidence="2" key="1">
    <citation type="submission" date="2023-10" db="EMBL/GenBank/DDBJ databases">
        <title>Genome assembly of Pristionchus species.</title>
        <authorList>
            <person name="Yoshida K."/>
            <person name="Sommer R.J."/>
        </authorList>
    </citation>
    <scope>NUCLEOTIDE SEQUENCE</scope>
    <source>
        <strain evidence="2">RS5133</strain>
    </source>
</reference>
<evidence type="ECO:0000256" key="1">
    <source>
        <dbReference type="SAM" id="MobiDB-lite"/>
    </source>
</evidence>
<organism evidence="2 3">
    <name type="scientific">Pristionchus fissidentatus</name>
    <dbReference type="NCBI Taxonomy" id="1538716"/>
    <lineage>
        <taxon>Eukaryota</taxon>
        <taxon>Metazoa</taxon>
        <taxon>Ecdysozoa</taxon>
        <taxon>Nematoda</taxon>
        <taxon>Chromadorea</taxon>
        <taxon>Rhabditida</taxon>
        <taxon>Rhabditina</taxon>
        <taxon>Diplogasteromorpha</taxon>
        <taxon>Diplogasteroidea</taxon>
        <taxon>Neodiplogasteridae</taxon>
        <taxon>Pristionchus</taxon>
    </lineage>
</organism>
<feature type="non-terminal residue" evidence="2">
    <location>
        <position position="1"/>
    </location>
</feature>
<evidence type="ECO:0000313" key="3">
    <source>
        <dbReference type="Proteomes" id="UP001432322"/>
    </source>
</evidence>
<gene>
    <name evidence="2" type="ORF">PFISCL1PPCAC_13468</name>
</gene>
<evidence type="ECO:0000313" key="2">
    <source>
        <dbReference type="EMBL" id="GMT22171.1"/>
    </source>
</evidence>
<protein>
    <submittedName>
        <fullName evidence="2">Uncharacterized protein</fullName>
    </submittedName>
</protein>
<accession>A0AAV5VRH2</accession>
<sequence>PVDRGYEPGFCSTPSDVKGPPTKASTLQLTSENNNKNFSAILHDGTHMVLENQKTAFVDWDASLGSWFFSMTAGLSYYFKCGTCVYP</sequence>
<comment type="caution">
    <text evidence="2">The sequence shown here is derived from an EMBL/GenBank/DDBJ whole genome shotgun (WGS) entry which is preliminary data.</text>
</comment>